<keyword evidence="3 7" id="KW-1133">Transmembrane helix</keyword>
<name>A0A3R7MUK2_PENVA</name>
<dbReference type="InterPro" id="IPR001759">
    <property type="entry name" value="PTX_dom"/>
</dbReference>
<dbReference type="InterPro" id="IPR036719">
    <property type="entry name" value="Neuro-gated_channel_TM_sf"/>
</dbReference>
<dbReference type="InterPro" id="IPR038050">
    <property type="entry name" value="Neuro_actylchol_rec"/>
</dbReference>
<dbReference type="SUPFAM" id="SSF90112">
    <property type="entry name" value="Neurotransmitter-gated ion-channel transmembrane pore"/>
    <property type="match status" value="1"/>
</dbReference>
<feature type="disulfide bond" evidence="6">
    <location>
        <begin position="357"/>
        <end position="369"/>
    </location>
</feature>
<evidence type="ECO:0000256" key="1">
    <source>
        <dbReference type="ARBA" id="ARBA00004141"/>
    </source>
</evidence>
<keyword evidence="11" id="KW-1185">Reference proteome</keyword>
<evidence type="ECO:0000313" key="10">
    <source>
        <dbReference type="EMBL" id="ROT70082.1"/>
    </source>
</evidence>
<dbReference type="Gene3D" id="2.70.170.10">
    <property type="entry name" value="Neurotransmitter-gated ion-channel ligand-binding domain"/>
    <property type="match status" value="1"/>
</dbReference>
<feature type="chain" id="PRO_5018602912" description="Pentraxin (PTX) domain-containing protein" evidence="8">
    <location>
        <begin position="25"/>
        <end position="699"/>
    </location>
</feature>
<dbReference type="GO" id="GO:0005230">
    <property type="term" value="F:extracellular ligand-gated monoatomic ion channel activity"/>
    <property type="evidence" value="ECO:0007669"/>
    <property type="project" value="InterPro"/>
</dbReference>
<organism evidence="10 11">
    <name type="scientific">Penaeus vannamei</name>
    <name type="common">Whiteleg shrimp</name>
    <name type="synonym">Litopenaeus vannamei</name>
    <dbReference type="NCBI Taxonomy" id="6689"/>
    <lineage>
        <taxon>Eukaryota</taxon>
        <taxon>Metazoa</taxon>
        <taxon>Ecdysozoa</taxon>
        <taxon>Arthropoda</taxon>
        <taxon>Crustacea</taxon>
        <taxon>Multicrustacea</taxon>
        <taxon>Malacostraca</taxon>
        <taxon>Eumalacostraca</taxon>
        <taxon>Eucarida</taxon>
        <taxon>Decapoda</taxon>
        <taxon>Dendrobranchiata</taxon>
        <taxon>Penaeoidea</taxon>
        <taxon>Penaeidae</taxon>
        <taxon>Penaeus</taxon>
    </lineage>
</organism>
<dbReference type="InterPro" id="IPR006201">
    <property type="entry name" value="Neur_channel"/>
</dbReference>
<dbReference type="Pfam" id="PF00057">
    <property type="entry name" value="Ldl_recept_a"/>
    <property type="match status" value="1"/>
</dbReference>
<dbReference type="Gene3D" id="2.60.120.200">
    <property type="match status" value="1"/>
</dbReference>
<feature type="transmembrane region" description="Helical" evidence="7">
    <location>
        <begin position="674"/>
        <end position="696"/>
    </location>
</feature>
<proteinExistence type="predicted"/>
<dbReference type="PROSITE" id="PS50068">
    <property type="entry name" value="LDLRA_2"/>
    <property type="match status" value="1"/>
</dbReference>
<evidence type="ECO:0000256" key="2">
    <source>
        <dbReference type="ARBA" id="ARBA00022692"/>
    </source>
</evidence>
<dbReference type="PROSITE" id="PS01209">
    <property type="entry name" value="LDLRA_1"/>
    <property type="match status" value="1"/>
</dbReference>
<keyword evidence="2 7" id="KW-0812">Transmembrane</keyword>
<sequence>MTPTNGRLLVIMFVLGLATYLTKAQDPQRSPGSVRLVSFQASEAASTNSSLRLLPDFPEMAAVTLNLWVRFRHFSPALDIIVSYFGFNDDLLHFWHDFVDSELVFRVYGYKVTTPVEIPLYVWNHITITFELVSSKYHVLVNDKEITSNLTIDYENRIGKNLPGGGVLILGQDQDSPGGGFSIPQAFSGDLADFCLLSQYFPLNNLKDFRCYEHTSIEKSLRLDAEEDWSLDGDVKAFLINTSTLDYKFREPYVMLPEQKYFPVNSIQIRGLCSESQLDRQLHIDGTMNLRPVFHGTFYTKVWWDNTSWVMASRLLPNLKATMINNDPEDYPVGLHQWLLSGDNCPAGEVDLLLTVCGEESFPCNDGTCVHMSHRCDLRAHCDDGSDEMKCDKVFVGTDYEKTLPPPPPETEDVLNVTLSVIITAVRTLDLLDQTVTLDVQLISEWEDPRLQYADLQPEQFKNQVQDIDRIWQPRLITTDDTGSLVDLMNRDMFLVVIQESEPLPSDDTRYIKAIVFPGSGNPLLLRQELSITFQCQFDLLWFPFDNQRCSINFRLNDVESKLVRQVTLKGKDETSGQKLTIVFTNLFLYYLANSYLPSFLLVVISYSTFYFRLEDFNERIMVSITAMLVLVALFQQTSSTILKTTYLKLIDVWYMPQHRDQDMSRKYNMMARVGLPIVFFLFLAVYGIIAAVQYFTGY</sequence>
<feature type="domain" description="Pentraxin (PTX)" evidence="9">
    <location>
        <begin position="29"/>
        <end position="237"/>
    </location>
</feature>
<evidence type="ECO:0000256" key="5">
    <source>
        <dbReference type="ARBA" id="ARBA00023157"/>
    </source>
</evidence>
<dbReference type="AlphaFoldDB" id="A0A3R7MUK2"/>
<dbReference type="InterPro" id="IPR023415">
    <property type="entry name" value="LDLR_class-A_CS"/>
</dbReference>
<evidence type="ECO:0000256" key="8">
    <source>
        <dbReference type="SAM" id="SignalP"/>
    </source>
</evidence>
<dbReference type="InterPro" id="IPR002172">
    <property type="entry name" value="LDrepeatLR_classA_rpt"/>
</dbReference>
<dbReference type="InterPro" id="IPR006202">
    <property type="entry name" value="Neur_chan_lig-bd"/>
</dbReference>
<dbReference type="Pfam" id="PF02931">
    <property type="entry name" value="Neur_chan_LBD"/>
    <property type="match status" value="1"/>
</dbReference>
<dbReference type="InterPro" id="IPR018000">
    <property type="entry name" value="Neurotransmitter_ion_chnl_CS"/>
</dbReference>
<dbReference type="PRINTS" id="PR00895">
    <property type="entry name" value="PENTAXIN"/>
</dbReference>
<dbReference type="PANTHER" id="PTHR18945">
    <property type="entry name" value="NEUROTRANSMITTER GATED ION CHANNEL"/>
    <property type="match status" value="1"/>
</dbReference>
<dbReference type="Pfam" id="PF00354">
    <property type="entry name" value="Pentaxin"/>
    <property type="match status" value="1"/>
</dbReference>
<evidence type="ECO:0000313" key="11">
    <source>
        <dbReference type="Proteomes" id="UP000283509"/>
    </source>
</evidence>
<dbReference type="Gene3D" id="4.10.400.10">
    <property type="entry name" value="Low-density Lipoprotein Receptor"/>
    <property type="match status" value="1"/>
</dbReference>
<feature type="disulfide bond" evidence="6">
    <location>
        <begin position="364"/>
        <end position="382"/>
    </location>
</feature>
<dbReference type="SMART" id="SM00192">
    <property type="entry name" value="LDLa"/>
    <property type="match status" value="1"/>
</dbReference>
<dbReference type="SUPFAM" id="SSF49899">
    <property type="entry name" value="Concanavalin A-like lectins/glucanases"/>
    <property type="match status" value="1"/>
</dbReference>
<dbReference type="GO" id="GO:0004888">
    <property type="term" value="F:transmembrane signaling receptor activity"/>
    <property type="evidence" value="ECO:0007669"/>
    <property type="project" value="InterPro"/>
</dbReference>
<dbReference type="Gene3D" id="1.20.58.390">
    <property type="entry name" value="Neurotransmitter-gated ion-channel transmembrane domain"/>
    <property type="match status" value="1"/>
</dbReference>
<evidence type="ECO:0000259" key="9">
    <source>
        <dbReference type="SMART" id="SM00159"/>
    </source>
</evidence>
<keyword evidence="5 6" id="KW-1015">Disulfide bond</keyword>
<keyword evidence="8" id="KW-0732">Signal</keyword>
<feature type="disulfide bond" evidence="6">
    <location>
        <begin position="376"/>
        <end position="391"/>
    </location>
</feature>
<dbReference type="OrthoDB" id="6353068at2759"/>
<dbReference type="PROSITE" id="PS00236">
    <property type="entry name" value="NEUROTR_ION_CHANNEL"/>
    <property type="match status" value="1"/>
</dbReference>
<dbReference type="InterPro" id="IPR036734">
    <property type="entry name" value="Neur_chan_lig-bd_sf"/>
</dbReference>
<reference evidence="10 11" key="2">
    <citation type="submission" date="2019-01" db="EMBL/GenBank/DDBJ databases">
        <title>The decoding of complex shrimp genome reveals the adaptation for benthos swimmer, frequently molting mechanism and breeding impact on genome.</title>
        <authorList>
            <person name="Sun Y."/>
            <person name="Gao Y."/>
            <person name="Yu Y."/>
        </authorList>
    </citation>
    <scope>NUCLEOTIDE SEQUENCE [LARGE SCALE GENOMIC DNA]</scope>
    <source>
        <tissue evidence="10">Muscle</tissue>
    </source>
</reference>
<comment type="subcellular location">
    <subcellularLocation>
        <location evidence="1">Membrane</location>
        <topology evidence="1">Multi-pass membrane protein</topology>
    </subcellularLocation>
</comment>
<accession>A0A3R7MUK2</accession>
<feature type="signal peptide" evidence="8">
    <location>
        <begin position="1"/>
        <end position="24"/>
    </location>
</feature>
<protein>
    <recommendedName>
        <fullName evidence="9">Pentraxin (PTX) domain-containing protein</fullName>
    </recommendedName>
</protein>
<dbReference type="EMBL" id="QCYY01002470">
    <property type="protein sequence ID" value="ROT70082.1"/>
    <property type="molecule type" value="Genomic_DNA"/>
</dbReference>
<dbReference type="SUPFAM" id="SSF57424">
    <property type="entry name" value="LDL receptor-like module"/>
    <property type="match status" value="1"/>
</dbReference>
<dbReference type="GO" id="GO:0016020">
    <property type="term" value="C:membrane"/>
    <property type="evidence" value="ECO:0007669"/>
    <property type="project" value="UniProtKB-SubCell"/>
</dbReference>
<evidence type="ECO:0000256" key="7">
    <source>
        <dbReference type="SAM" id="Phobius"/>
    </source>
</evidence>
<dbReference type="SUPFAM" id="SSF63712">
    <property type="entry name" value="Nicotinic receptor ligand binding domain-like"/>
    <property type="match status" value="1"/>
</dbReference>
<comment type="caution">
    <text evidence="10">The sequence shown here is derived from an EMBL/GenBank/DDBJ whole genome shotgun (WGS) entry which is preliminary data.</text>
</comment>
<reference evidence="10 11" key="1">
    <citation type="submission" date="2018-04" db="EMBL/GenBank/DDBJ databases">
        <authorList>
            <person name="Zhang X."/>
            <person name="Yuan J."/>
            <person name="Li F."/>
            <person name="Xiang J."/>
        </authorList>
    </citation>
    <scope>NUCLEOTIDE SEQUENCE [LARGE SCALE GENOMIC DNA]</scope>
    <source>
        <tissue evidence="10">Muscle</tissue>
    </source>
</reference>
<gene>
    <name evidence="10" type="ORF">C7M84_011652</name>
</gene>
<evidence type="ECO:0000256" key="3">
    <source>
        <dbReference type="ARBA" id="ARBA00022989"/>
    </source>
</evidence>
<dbReference type="SMART" id="SM00159">
    <property type="entry name" value="PTX"/>
    <property type="match status" value="1"/>
</dbReference>
<evidence type="ECO:0000256" key="4">
    <source>
        <dbReference type="ARBA" id="ARBA00023136"/>
    </source>
</evidence>
<dbReference type="InterPro" id="IPR036055">
    <property type="entry name" value="LDL_receptor-like_sf"/>
</dbReference>
<feature type="transmembrane region" description="Helical" evidence="7">
    <location>
        <begin position="588"/>
        <end position="612"/>
    </location>
</feature>
<dbReference type="CDD" id="cd00112">
    <property type="entry name" value="LDLa"/>
    <property type="match status" value="1"/>
</dbReference>
<evidence type="ECO:0000256" key="6">
    <source>
        <dbReference type="PROSITE-ProRule" id="PRU00124"/>
    </source>
</evidence>
<keyword evidence="4 7" id="KW-0472">Membrane</keyword>
<dbReference type="InterPro" id="IPR013320">
    <property type="entry name" value="ConA-like_dom_sf"/>
</dbReference>
<dbReference type="Proteomes" id="UP000283509">
    <property type="component" value="Unassembled WGS sequence"/>
</dbReference>